<evidence type="ECO:0000313" key="6">
    <source>
        <dbReference type="EMBL" id="MBB3994228.1"/>
    </source>
</evidence>
<dbReference type="RefSeq" id="WP_184565076.1">
    <property type="nucleotide sequence ID" value="NZ_JACIEI010000005.1"/>
</dbReference>
<dbReference type="InterPro" id="IPR039246">
    <property type="entry name" value="Flagellar_FlgA"/>
</dbReference>
<feature type="signal peptide" evidence="4">
    <location>
        <begin position="1"/>
        <end position="18"/>
    </location>
</feature>
<gene>
    <name evidence="6" type="ORF">GGR95_001873</name>
</gene>
<evidence type="ECO:0000313" key="7">
    <source>
        <dbReference type="Proteomes" id="UP000530268"/>
    </source>
</evidence>
<dbReference type="EMBL" id="JACIEI010000005">
    <property type="protein sequence ID" value="MBB3994228.1"/>
    <property type="molecule type" value="Genomic_DNA"/>
</dbReference>
<keyword evidence="4" id="KW-1005">Bacterial flagellum biogenesis</keyword>
<evidence type="ECO:0000259" key="5">
    <source>
        <dbReference type="SMART" id="SM00858"/>
    </source>
</evidence>
<comment type="function">
    <text evidence="4">Involved in the assembly process of the P-ring formation. It may associate with FlgF on the rod constituting a structure essential for the P-ring assembly or may act as a modulator protein for the P-ring assembly.</text>
</comment>
<evidence type="ECO:0000256" key="2">
    <source>
        <dbReference type="ARBA" id="ARBA00022729"/>
    </source>
</evidence>
<dbReference type="Gene3D" id="2.30.30.760">
    <property type="match status" value="1"/>
</dbReference>
<keyword evidence="6" id="KW-0969">Cilium</keyword>
<dbReference type="Pfam" id="PF13144">
    <property type="entry name" value="ChapFlgA"/>
    <property type="match status" value="1"/>
</dbReference>
<name>A0A7W6E9K5_9RHOB</name>
<dbReference type="AlphaFoldDB" id="A0A7W6E9K5"/>
<dbReference type="Proteomes" id="UP000530268">
    <property type="component" value="Unassembled WGS sequence"/>
</dbReference>
<feature type="chain" id="PRO_5031598945" description="Flagella basal body P-ring formation protein FlgA" evidence="4">
    <location>
        <begin position="19"/>
        <end position="139"/>
    </location>
</feature>
<organism evidence="6 7">
    <name type="scientific">Sulfitobacter undariae</name>
    <dbReference type="NCBI Taxonomy" id="1563671"/>
    <lineage>
        <taxon>Bacteria</taxon>
        <taxon>Pseudomonadati</taxon>
        <taxon>Pseudomonadota</taxon>
        <taxon>Alphaproteobacteria</taxon>
        <taxon>Rhodobacterales</taxon>
        <taxon>Roseobacteraceae</taxon>
        <taxon>Sulfitobacter</taxon>
    </lineage>
</organism>
<keyword evidence="3 4" id="KW-0574">Periplasm</keyword>
<dbReference type="PANTHER" id="PTHR36307:SF1">
    <property type="entry name" value="FLAGELLA BASAL BODY P-RING FORMATION PROTEIN FLGA"/>
    <property type="match status" value="1"/>
</dbReference>
<keyword evidence="2 4" id="KW-0732">Signal</keyword>
<dbReference type="InterPro" id="IPR017585">
    <property type="entry name" value="SAF_FlgA"/>
</dbReference>
<evidence type="ECO:0000256" key="1">
    <source>
        <dbReference type="ARBA" id="ARBA00004418"/>
    </source>
</evidence>
<comment type="caution">
    <text evidence="6">The sequence shown here is derived from an EMBL/GenBank/DDBJ whole genome shotgun (WGS) entry which is preliminary data.</text>
</comment>
<keyword evidence="6" id="KW-0966">Cell projection</keyword>
<dbReference type="GO" id="GO:0044780">
    <property type="term" value="P:bacterial-type flagellum assembly"/>
    <property type="evidence" value="ECO:0007669"/>
    <property type="project" value="InterPro"/>
</dbReference>
<dbReference type="PANTHER" id="PTHR36307">
    <property type="entry name" value="FLAGELLA BASAL BODY P-RING FORMATION PROTEIN FLGA"/>
    <property type="match status" value="1"/>
</dbReference>
<reference evidence="6 7" key="1">
    <citation type="submission" date="2020-08" db="EMBL/GenBank/DDBJ databases">
        <title>Genomic Encyclopedia of Type Strains, Phase IV (KMG-IV): sequencing the most valuable type-strain genomes for metagenomic binning, comparative biology and taxonomic classification.</title>
        <authorList>
            <person name="Goeker M."/>
        </authorList>
    </citation>
    <scope>NUCLEOTIDE SEQUENCE [LARGE SCALE GENOMIC DNA]</scope>
    <source>
        <strain evidence="6 7">DSM 102234</strain>
    </source>
</reference>
<proteinExistence type="inferred from homology"/>
<sequence>MKLIATILTFMLVQPVLAETVVPVRTIRPAQTITNEDVTIATGKSNKGYANLSQVLGQEARVVLYAGRPIFLTDLAPPSVISRNQIVLLLYDTNGISISTEGRALERGAIGDRVRVMNLGSRATLFGVIADNGTIKVSN</sequence>
<dbReference type="SMART" id="SM00858">
    <property type="entry name" value="SAF"/>
    <property type="match status" value="1"/>
</dbReference>
<dbReference type="CDD" id="cd11614">
    <property type="entry name" value="SAF_CpaB_FlgA_like"/>
    <property type="match status" value="1"/>
</dbReference>
<evidence type="ECO:0000256" key="4">
    <source>
        <dbReference type="RuleBase" id="RU362063"/>
    </source>
</evidence>
<dbReference type="NCBIfam" id="TIGR03170">
    <property type="entry name" value="flgA_cterm"/>
    <property type="match status" value="1"/>
</dbReference>
<accession>A0A7W6E9K5</accession>
<keyword evidence="7" id="KW-1185">Reference proteome</keyword>
<dbReference type="GO" id="GO:0042597">
    <property type="term" value="C:periplasmic space"/>
    <property type="evidence" value="ECO:0007669"/>
    <property type="project" value="UniProtKB-SubCell"/>
</dbReference>
<comment type="similarity">
    <text evidence="4">Belongs to the FlgA family.</text>
</comment>
<feature type="domain" description="SAF" evidence="5">
    <location>
        <begin position="18"/>
        <end position="76"/>
    </location>
</feature>
<comment type="subcellular location">
    <subcellularLocation>
        <location evidence="1 4">Periplasm</location>
    </subcellularLocation>
</comment>
<dbReference type="InterPro" id="IPR013974">
    <property type="entry name" value="SAF"/>
</dbReference>
<protein>
    <recommendedName>
        <fullName evidence="4">Flagella basal body P-ring formation protein FlgA</fullName>
    </recommendedName>
</protein>
<keyword evidence="6" id="KW-0282">Flagellum</keyword>
<evidence type="ECO:0000256" key="3">
    <source>
        <dbReference type="ARBA" id="ARBA00022764"/>
    </source>
</evidence>